<dbReference type="Proteomes" id="UP000054248">
    <property type="component" value="Unassembled WGS sequence"/>
</dbReference>
<dbReference type="STRING" id="1051891.A0A0C3QSB7"/>
<gene>
    <name evidence="1" type="ORF">M407DRAFT_242058</name>
</gene>
<evidence type="ECO:0008006" key="3">
    <source>
        <dbReference type="Google" id="ProtNLM"/>
    </source>
</evidence>
<dbReference type="OrthoDB" id="2587928at2759"/>
<keyword evidence="2" id="KW-1185">Reference proteome</keyword>
<accession>A0A0C3QSB7</accession>
<sequence>MIKLGDSQGLNQVIDRCILRHPRGWSCLQVFEGAEDVRITNNRVGPAGYDETTLGNGYWADGISYAGLNGQHSQVIFGASGTLVTSNTVVTRTRMASGAINLVDHLPCKSSSHIRRANGLTNHCKR</sequence>
<dbReference type="EMBL" id="KN822968">
    <property type="protein sequence ID" value="KIO30829.1"/>
    <property type="molecule type" value="Genomic_DNA"/>
</dbReference>
<evidence type="ECO:0000313" key="1">
    <source>
        <dbReference type="EMBL" id="KIO30829.1"/>
    </source>
</evidence>
<proteinExistence type="predicted"/>
<reference evidence="1 2" key="1">
    <citation type="submission" date="2014-04" db="EMBL/GenBank/DDBJ databases">
        <authorList>
            <consortium name="DOE Joint Genome Institute"/>
            <person name="Kuo A."/>
            <person name="Girlanda M."/>
            <person name="Perotto S."/>
            <person name="Kohler A."/>
            <person name="Nagy L.G."/>
            <person name="Floudas D."/>
            <person name="Copeland A."/>
            <person name="Barry K.W."/>
            <person name="Cichocki N."/>
            <person name="Veneault-Fourrey C."/>
            <person name="LaButti K."/>
            <person name="Lindquist E.A."/>
            <person name="Lipzen A."/>
            <person name="Lundell T."/>
            <person name="Morin E."/>
            <person name="Murat C."/>
            <person name="Sun H."/>
            <person name="Tunlid A."/>
            <person name="Henrissat B."/>
            <person name="Grigoriev I.V."/>
            <person name="Hibbett D.S."/>
            <person name="Martin F."/>
            <person name="Nordberg H.P."/>
            <person name="Cantor M.N."/>
            <person name="Hua S.X."/>
        </authorList>
    </citation>
    <scope>NUCLEOTIDE SEQUENCE [LARGE SCALE GENOMIC DNA]</scope>
    <source>
        <strain evidence="1 2">MUT 4182</strain>
    </source>
</reference>
<dbReference type="HOGENOM" id="CLU_1983204_0_0_1"/>
<reference evidence="2" key="2">
    <citation type="submission" date="2015-01" db="EMBL/GenBank/DDBJ databases">
        <title>Evolutionary Origins and Diversification of the Mycorrhizal Mutualists.</title>
        <authorList>
            <consortium name="DOE Joint Genome Institute"/>
            <consortium name="Mycorrhizal Genomics Consortium"/>
            <person name="Kohler A."/>
            <person name="Kuo A."/>
            <person name="Nagy L.G."/>
            <person name="Floudas D."/>
            <person name="Copeland A."/>
            <person name="Barry K.W."/>
            <person name="Cichocki N."/>
            <person name="Veneault-Fourrey C."/>
            <person name="LaButti K."/>
            <person name="Lindquist E.A."/>
            <person name="Lipzen A."/>
            <person name="Lundell T."/>
            <person name="Morin E."/>
            <person name="Murat C."/>
            <person name="Riley R."/>
            <person name="Ohm R."/>
            <person name="Sun H."/>
            <person name="Tunlid A."/>
            <person name="Henrissat B."/>
            <person name="Grigoriev I.V."/>
            <person name="Hibbett D.S."/>
            <person name="Martin F."/>
        </authorList>
    </citation>
    <scope>NUCLEOTIDE SEQUENCE [LARGE SCALE GENOMIC DNA]</scope>
    <source>
        <strain evidence="2">MUT 4182</strain>
    </source>
</reference>
<name>A0A0C3QSB7_9AGAM</name>
<organism evidence="1 2">
    <name type="scientific">Tulasnella calospora MUT 4182</name>
    <dbReference type="NCBI Taxonomy" id="1051891"/>
    <lineage>
        <taxon>Eukaryota</taxon>
        <taxon>Fungi</taxon>
        <taxon>Dikarya</taxon>
        <taxon>Basidiomycota</taxon>
        <taxon>Agaricomycotina</taxon>
        <taxon>Agaricomycetes</taxon>
        <taxon>Cantharellales</taxon>
        <taxon>Tulasnellaceae</taxon>
        <taxon>Tulasnella</taxon>
    </lineage>
</organism>
<evidence type="ECO:0000313" key="2">
    <source>
        <dbReference type="Proteomes" id="UP000054248"/>
    </source>
</evidence>
<dbReference type="AlphaFoldDB" id="A0A0C3QSB7"/>
<protein>
    <recommendedName>
        <fullName evidence="3">Right handed beta helix domain-containing protein</fullName>
    </recommendedName>
</protein>